<reference evidence="7" key="2">
    <citation type="journal article" date="2017" name="Nat. Plants">
        <title>The Aegilops tauschii genome reveals multiple impacts of transposons.</title>
        <authorList>
            <person name="Zhao G."/>
            <person name="Zou C."/>
            <person name="Li K."/>
            <person name="Wang K."/>
            <person name="Li T."/>
            <person name="Gao L."/>
            <person name="Zhang X."/>
            <person name="Wang H."/>
            <person name="Yang Z."/>
            <person name="Liu X."/>
            <person name="Jiang W."/>
            <person name="Mao L."/>
            <person name="Kong X."/>
            <person name="Jiao Y."/>
            <person name="Jia J."/>
        </authorList>
    </citation>
    <scope>NUCLEOTIDE SEQUENCE [LARGE SCALE GENOMIC DNA]</scope>
    <source>
        <strain evidence="7">cv. AL8/78</strain>
    </source>
</reference>
<keyword evidence="2 4" id="KW-0285">Flavoprotein</keyword>
<reference evidence="6" key="3">
    <citation type="journal article" date="2017" name="Nature">
        <title>Genome sequence of the progenitor of the wheat D genome Aegilops tauschii.</title>
        <authorList>
            <person name="Luo M.C."/>
            <person name="Gu Y.Q."/>
            <person name="Puiu D."/>
            <person name="Wang H."/>
            <person name="Twardziok S.O."/>
            <person name="Deal K.R."/>
            <person name="Huo N."/>
            <person name="Zhu T."/>
            <person name="Wang L."/>
            <person name="Wang Y."/>
            <person name="McGuire P.E."/>
            <person name="Liu S."/>
            <person name="Long H."/>
            <person name="Ramasamy R.K."/>
            <person name="Rodriguez J.C."/>
            <person name="Van S.L."/>
            <person name="Yuan L."/>
            <person name="Wang Z."/>
            <person name="Xia Z."/>
            <person name="Xiao L."/>
            <person name="Anderson O.D."/>
            <person name="Ouyang S."/>
            <person name="Liang Y."/>
            <person name="Zimin A.V."/>
            <person name="Pertea G."/>
            <person name="Qi P."/>
            <person name="Bennetzen J.L."/>
            <person name="Dai X."/>
            <person name="Dawson M.W."/>
            <person name="Muller H.G."/>
            <person name="Kugler K."/>
            <person name="Rivarola-Duarte L."/>
            <person name="Spannagl M."/>
            <person name="Mayer K.F.X."/>
            <person name="Lu F.H."/>
            <person name="Bevan M.W."/>
            <person name="Leroy P."/>
            <person name="Li P."/>
            <person name="You F.M."/>
            <person name="Sun Q."/>
            <person name="Liu Z."/>
            <person name="Lyons E."/>
            <person name="Wicker T."/>
            <person name="Salzberg S.L."/>
            <person name="Devos K.M."/>
            <person name="Dvorak J."/>
        </authorList>
    </citation>
    <scope>NUCLEOTIDE SEQUENCE [LARGE SCALE GENOMIC DNA]</scope>
    <source>
        <strain evidence="6">cv. AL8/78</strain>
    </source>
</reference>
<comment type="similarity">
    <text evidence="1">Belongs to the DNA photolyase class-1 family.</text>
</comment>
<dbReference type="SUPFAM" id="SSF48173">
    <property type="entry name" value="Cryptochrome/photolyase FAD-binding domain"/>
    <property type="match status" value="1"/>
</dbReference>
<sequence length="111" mass="13191">HSRCLQEYQNAYKTTCFVGWPELLWRDFFYTVSFGTPNFHQMEGNKICKQIPWRENGELFVAWRDGRTGYPWIDAIMIQLRKWGWMHHLARHSVACFLTRGDLAVTSSKGY</sequence>
<evidence type="ECO:0000259" key="5">
    <source>
        <dbReference type="Pfam" id="PF03441"/>
    </source>
</evidence>
<proteinExistence type="inferred from homology"/>
<evidence type="ECO:0000256" key="1">
    <source>
        <dbReference type="ARBA" id="ARBA00005862"/>
    </source>
</evidence>
<dbReference type="GO" id="GO:0071949">
    <property type="term" value="F:FAD binding"/>
    <property type="evidence" value="ECO:0007669"/>
    <property type="project" value="TreeGrafter"/>
</dbReference>
<feature type="binding site" evidence="4">
    <location>
        <begin position="22"/>
        <end position="29"/>
    </location>
    <ligand>
        <name>FAD</name>
        <dbReference type="ChEBI" id="CHEBI:57692"/>
    </ligand>
</feature>
<evidence type="ECO:0000256" key="2">
    <source>
        <dbReference type="ARBA" id="ARBA00022630"/>
    </source>
</evidence>
<evidence type="ECO:0000256" key="4">
    <source>
        <dbReference type="PIRSR" id="PIRSR602081-1"/>
    </source>
</evidence>
<reference evidence="6" key="4">
    <citation type="submission" date="2019-03" db="UniProtKB">
        <authorList>
            <consortium name="EnsemblPlants"/>
        </authorList>
    </citation>
    <scope>IDENTIFICATION</scope>
</reference>
<dbReference type="GO" id="GO:0032922">
    <property type="term" value="P:circadian regulation of gene expression"/>
    <property type="evidence" value="ECO:0007669"/>
    <property type="project" value="TreeGrafter"/>
</dbReference>
<protein>
    <recommendedName>
        <fullName evidence="5">Cryptochrome/DNA photolyase FAD-binding domain-containing protein</fullName>
    </recommendedName>
</protein>
<organism evidence="6 7">
    <name type="scientific">Aegilops tauschii subsp. strangulata</name>
    <name type="common">Goatgrass</name>
    <dbReference type="NCBI Taxonomy" id="200361"/>
    <lineage>
        <taxon>Eukaryota</taxon>
        <taxon>Viridiplantae</taxon>
        <taxon>Streptophyta</taxon>
        <taxon>Embryophyta</taxon>
        <taxon>Tracheophyta</taxon>
        <taxon>Spermatophyta</taxon>
        <taxon>Magnoliopsida</taxon>
        <taxon>Liliopsida</taxon>
        <taxon>Poales</taxon>
        <taxon>Poaceae</taxon>
        <taxon>BOP clade</taxon>
        <taxon>Pooideae</taxon>
        <taxon>Triticodae</taxon>
        <taxon>Triticeae</taxon>
        <taxon>Triticinae</taxon>
        <taxon>Aegilops</taxon>
    </lineage>
</organism>
<dbReference type="InterPro" id="IPR005101">
    <property type="entry name" value="Cryptochr/Photolyase_FAD-bd"/>
</dbReference>
<dbReference type="Gene3D" id="1.10.579.10">
    <property type="entry name" value="DNA Cyclobutane Dipyrimidine Photolyase, subunit A, domain 3"/>
    <property type="match status" value="1"/>
</dbReference>
<reference evidence="7" key="1">
    <citation type="journal article" date="2014" name="Science">
        <title>Ancient hybridizations among the ancestral genomes of bread wheat.</title>
        <authorList>
            <consortium name="International Wheat Genome Sequencing Consortium,"/>
            <person name="Marcussen T."/>
            <person name="Sandve S.R."/>
            <person name="Heier L."/>
            <person name="Spannagl M."/>
            <person name="Pfeifer M."/>
            <person name="Jakobsen K.S."/>
            <person name="Wulff B.B."/>
            <person name="Steuernagel B."/>
            <person name="Mayer K.F."/>
            <person name="Olsen O.A."/>
        </authorList>
    </citation>
    <scope>NUCLEOTIDE SEQUENCE [LARGE SCALE GENOMIC DNA]</scope>
    <source>
        <strain evidence="7">cv. AL8/78</strain>
    </source>
</reference>
<dbReference type="Gramene" id="AET6Gv20450700.21">
    <property type="protein sequence ID" value="AET6Gv20450700.21"/>
    <property type="gene ID" value="AET6Gv20450700"/>
</dbReference>
<dbReference type="EnsemblPlants" id="AET6Gv20450700.21">
    <property type="protein sequence ID" value="AET6Gv20450700.21"/>
    <property type="gene ID" value="AET6Gv20450700"/>
</dbReference>
<dbReference type="GO" id="GO:0043153">
    <property type="term" value="P:entrainment of circadian clock by photoperiod"/>
    <property type="evidence" value="ECO:0007669"/>
    <property type="project" value="TreeGrafter"/>
</dbReference>
<reference evidence="6" key="5">
    <citation type="journal article" date="2021" name="G3 (Bethesda)">
        <title>Aegilops tauschii genome assembly Aet v5.0 features greater sequence contiguity and improved annotation.</title>
        <authorList>
            <person name="Wang L."/>
            <person name="Zhu T."/>
            <person name="Rodriguez J.C."/>
            <person name="Deal K.R."/>
            <person name="Dubcovsky J."/>
            <person name="McGuire P.E."/>
            <person name="Lux T."/>
            <person name="Spannagl M."/>
            <person name="Mayer K.F.X."/>
            <person name="Baldrich P."/>
            <person name="Meyers B.C."/>
            <person name="Huo N."/>
            <person name="Gu Y.Q."/>
            <person name="Zhou H."/>
            <person name="Devos K.M."/>
            <person name="Bennetzen J.L."/>
            <person name="Unver T."/>
            <person name="Budak H."/>
            <person name="Gulick P.J."/>
            <person name="Galiba G."/>
            <person name="Kalapos B."/>
            <person name="Nelson D.R."/>
            <person name="Li P."/>
            <person name="You F.M."/>
            <person name="Luo M.C."/>
            <person name="Dvorak J."/>
        </authorList>
    </citation>
    <scope>NUCLEOTIDE SEQUENCE [LARGE SCALE GENOMIC DNA]</scope>
    <source>
        <strain evidence="6">cv. AL8/78</strain>
    </source>
</reference>
<evidence type="ECO:0000313" key="7">
    <source>
        <dbReference type="Proteomes" id="UP000015105"/>
    </source>
</evidence>
<dbReference type="GO" id="GO:0005737">
    <property type="term" value="C:cytoplasm"/>
    <property type="evidence" value="ECO:0007669"/>
    <property type="project" value="TreeGrafter"/>
</dbReference>
<keyword evidence="3 4" id="KW-0274">FAD</keyword>
<dbReference type="Proteomes" id="UP000015105">
    <property type="component" value="Chromosome 6D"/>
</dbReference>
<feature type="domain" description="Cryptochrome/DNA photolyase FAD-binding" evidence="5">
    <location>
        <begin position="22"/>
        <end position="109"/>
    </location>
</feature>
<dbReference type="GO" id="GO:0003677">
    <property type="term" value="F:DNA binding"/>
    <property type="evidence" value="ECO:0007669"/>
    <property type="project" value="TreeGrafter"/>
</dbReference>
<dbReference type="InterPro" id="IPR002081">
    <property type="entry name" value="Cryptochrome/DNA_photolyase_1"/>
</dbReference>
<evidence type="ECO:0000313" key="6">
    <source>
        <dbReference type="EnsemblPlants" id="AET6Gv20450700.21"/>
    </source>
</evidence>
<evidence type="ECO:0000256" key="3">
    <source>
        <dbReference type="ARBA" id="ARBA00022827"/>
    </source>
</evidence>
<dbReference type="GO" id="GO:0005634">
    <property type="term" value="C:nucleus"/>
    <property type="evidence" value="ECO:0007669"/>
    <property type="project" value="TreeGrafter"/>
</dbReference>
<dbReference type="PANTHER" id="PTHR11455:SF9">
    <property type="entry name" value="CRYPTOCHROME CIRCADIAN CLOCK 5 ISOFORM X1"/>
    <property type="match status" value="1"/>
</dbReference>
<dbReference type="PANTHER" id="PTHR11455">
    <property type="entry name" value="CRYPTOCHROME"/>
    <property type="match status" value="1"/>
</dbReference>
<accession>A0A453NQS7</accession>
<dbReference type="Pfam" id="PF03441">
    <property type="entry name" value="FAD_binding_7"/>
    <property type="match status" value="1"/>
</dbReference>
<comment type="cofactor">
    <cofactor evidence="4">
        <name>FAD</name>
        <dbReference type="ChEBI" id="CHEBI:57692"/>
    </cofactor>
    <text evidence="4">Binds 1 FAD per subunit.</text>
</comment>
<dbReference type="AlphaFoldDB" id="A0A453NQS7"/>
<dbReference type="GO" id="GO:0003904">
    <property type="term" value="F:deoxyribodipyrimidine photo-lyase activity"/>
    <property type="evidence" value="ECO:0007669"/>
    <property type="project" value="TreeGrafter"/>
</dbReference>
<keyword evidence="7" id="KW-1185">Reference proteome</keyword>
<name>A0A453NQS7_AEGTS</name>
<dbReference type="InterPro" id="IPR036134">
    <property type="entry name" value="Crypto/Photolyase_FAD-like_sf"/>
</dbReference>